<keyword evidence="1" id="KW-0472">Membrane</keyword>
<keyword evidence="1" id="KW-1133">Transmembrane helix</keyword>
<feature type="transmembrane region" description="Helical" evidence="1">
    <location>
        <begin position="62"/>
        <end position="89"/>
    </location>
</feature>
<dbReference type="RefSeq" id="WP_060750686.1">
    <property type="nucleotide sequence ID" value="NZ_CP150648.1"/>
</dbReference>
<reference evidence="2 3" key="1">
    <citation type="submission" date="2016-01" db="EMBL/GenBank/DDBJ databases">
        <authorList>
            <person name="McClelland M."/>
            <person name="Jain A."/>
            <person name="Saraogi P."/>
            <person name="Mendelson R."/>
            <person name="Westerman R."/>
            <person name="SanMiguel P."/>
            <person name="Csonka L."/>
        </authorList>
    </citation>
    <scope>NUCLEOTIDE SEQUENCE [LARGE SCALE GENOMIC DNA]</scope>
    <source>
        <strain evidence="2 3">PE8-15</strain>
    </source>
</reference>
<evidence type="ECO:0000313" key="3">
    <source>
        <dbReference type="Proteomes" id="UP000065797"/>
    </source>
</evidence>
<comment type="caution">
    <text evidence="2">The sequence shown here is derived from an EMBL/GenBank/DDBJ whole genome shotgun (WGS) entry which is preliminary data.</text>
</comment>
<evidence type="ECO:0000313" key="2">
    <source>
        <dbReference type="EMBL" id="KWU61320.1"/>
    </source>
</evidence>
<name>A0A120EFW8_BACMY</name>
<feature type="transmembrane region" description="Helical" evidence="1">
    <location>
        <begin position="7"/>
        <end position="26"/>
    </location>
</feature>
<proteinExistence type="predicted"/>
<keyword evidence="1" id="KW-0812">Transmembrane</keyword>
<protein>
    <recommendedName>
        <fullName evidence="4">Group-specific protein</fullName>
    </recommendedName>
</protein>
<evidence type="ECO:0008006" key="4">
    <source>
        <dbReference type="Google" id="ProtNLM"/>
    </source>
</evidence>
<sequence length="102" mass="11284">MKAVVKALKWTTGISHLLLIPCYLFQGLVDLSGIPFFIVITLHIITIVLAKKEGMKGYANYIGILTILVAFFPYIQIAIHIIASIFLLLDAASTNTKEVYDS</sequence>
<feature type="transmembrane region" description="Helical" evidence="1">
    <location>
        <begin position="32"/>
        <end position="50"/>
    </location>
</feature>
<dbReference type="AlphaFoldDB" id="A0A120EFW8"/>
<accession>A0A120EFW8</accession>
<organism evidence="2 3">
    <name type="scientific">Bacillus mycoides</name>
    <dbReference type="NCBI Taxonomy" id="1405"/>
    <lineage>
        <taxon>Bacteria</taxon>
        <taxon>Bacillati</taxon>
        <taxon>Bacillota</taxon>
        <taxon>Bacilli</taxon>
        <taxon>Bacillales</taxon>
        <taxon>Bacillaceae</taxon>
        <taxon>Bacillus</taxon>
        <taxon>Bacillus cereus group</taxon>
    </lineage>
</organism>
<evidence type="ECO:0000256" key="1">
    <source>
        <dbReference type="SAM" id="Phobius"/>
    </source>
</evidence>
<gene>
    <name evidence="2" type="ORF">AWW70_02150</name>
</gene>
<dbReference type="EMBL" id="LRPH01000055">
    <property type="protein sequence ID" value="KWU61320.1"/>
    <property type="molecule type" value="Genomic_DNA"/>
</dbReference>
<dbReference type="Proteomes" id="UP000065797">
    <property type="component" value="Unassembled WGS sequence"/>
</dbReference>